<gene>
    <name evidence="9" type="ORF">SORBI_3004G140400</name>
</gene>
<dbReference type="GO" id="GO:0004386">
    <property type="term" value="F:helicase activity"/>
    <property type="evidence" value="ECO:0007669"/>
    <property type="project" value="UniProtKB-KW"/>
</dbReference>
<organism evidence="9 10">
    <name type="scientific">Sorghum bicolor</name>
    <name type="common">Sorghum</name>
    <name type="synonym">Sorghum vulgare</name>
    <dbReference type="NCBI Taxonomy" id="4558"/>
    <lineage>
        <taxon>Eukaryota</taxon>
        <taxon>Viridiplantae</taxon>
        <taxon>Streptophyta</taxon>
        <taxon>Embryophyta</taxon>
        <taxon>Tracheophyta</taxon>
        <taxon>Spermatophyta</taxon>
        <taxon>Magnoliopsida</taxon>
        <taxon>Liliopsida</taxon>
        <taxon>Poales</taxon>
        <taxon>Poaceae</taxon>
        <taxon>PACMAD clade</taxon>
        <taxon>Panicoideae</taxon>
        <taxon>Andropogonodae</taxon>
        <taxon>Andropogoneae</taxon>
        <taxon>Sorghinae</taxon>
        <taxon>Sorghum</taxon>
    </lineage>
</organism>
<reference evidence="10" key="2">
    <citation type="journal article" date="2018" name="Plant J.">
        <title>The Sorghum bicolor reference genome: improved assembly, gene annotations, a transcriptome atlas, and signatures of genome organization.</title>
        <authorList>
            <person name="McCormick R.F."/>
            <person name="Truong S.K."/>
            <person name="Sreedasyam A."/>
            <person name="Jenkins J."/>
            <person name="Shu S."/>
            <person name="Sims D."/>
            <person name="Kennedy M."/>
            <person name="Amirebrahimi M."/>
            <person name="Weers B.D."/>
            <person name="McKinley B."/>
            <person name="Mattison A."/>
            <person name="Morishige D.T."/>
            <person name="Grimwood J."/>
            <person name="Schmutz J."/>
            <person name="Mullet J.E."/>
        </authorList>
    </citation>
    <scope>NUCLEOTIDE SEQUENCE [LARGE SCALE GENOMIC DNA]</scope>
    <source>
        <strain evidence="10">cv. BTx623</strain>
    </source>
</reference>
<dbReference type="AlphaFoldDB" id="A0A194YQR2"/>
<protein>
    <recommendedName>
        <fullName evidence="11">DNA2/NAM7 helicase-like C-terminal domain-containing protein</fullName>
    </recommendedName>
</protein>
<dbReference type="OMA" id="MAKFCLM"/>
<dbReference type="InterPro" id="IPR027417">
    <property type="entry name" value="P-loop_NTPase"/>
</dbReference>
<dbReference type="InParanoid" id="A0A194YQR2"/>
<dbReference type="Pfam" id="PF13086">
    <property type="entry name" value="AAA_11"/>
    <property type="match status" value="1"/>
</dbReference>
<dbReference type="FunFam" id="3.40.50.300:FF:000326">
    <property type="entry name" value="P-loop containing nucleoside triphosphate hydrolase"/>
    <property type="match status" value="1"/>
</dbReference>
<feature type="domain" description="DNA2/NAM7 helicase helicase" evidence="6">
    <location>
        <begin position="287"/>
        <end position="632"/>
    </location>
</feature>
<dbReference type="Pfam" id="PF13087">
    <property type="entry name" value="AAA_12"/>
    <property type="match status" value="1"/>
</dbReference>
<dbReference type="InterPro" id="IPR041679">
    <property type="entry name" value="DNA2/NAM7-like_C"/>
</dbReference>
<keyword evidence="3" id="KW-0347">Helicase</keyword>
<evidence type="ECO:0000256" key="4">
    <source>
        <dbReference type="ARBA" id="ARBA00022840"/>
    </source>
</evidence>
<dbReference type="Proteomes" id="UP000000768">
    <property type="component" value="Chromosome 4"/>
</dbReference>
<evidence type="ECO:0000313" key="10">
    <source>
        <dbReference type="Proteomes" id="UP000000768"/>
    </source>
</evidence>
<dbReference type="EMBL" id="CM000763">
    <property type="protein sequence ID" value="KXG30165.1"/>
    <property type="molecule type" value="Genomic_DNA"/>
</dbReference>
<feature type="compositionally biased region" description="Basic residues" evidence="5">
    <location>
        <begin position="1150"/>
        <end position="1159"/>
    </location>
</feature>
<feature type="domain" description="DUF6469" evidence="8">
    <location>
        <begin position="132"/>
        <end position="231"/>
    </location>
</feature>
<keyword evidence="4" id="KW-0067">ATP-binding</keyword>
<evidence type="ECO:0000259" key="8">
    <source>
        <dbReference type="Pfam" id="PF20073"/>
    </source>
</evidence>
<sequence length="1196" mass="133329">MSDGYCKRSGKKRRREAEGFEDVAMYWARAKRDGKFGLSYLDNQVFSWSVRDIFNRDLLRNKVKRIPDTFTSFGSYLDSFTWPLIEELHADIFSSLDGYSQANFIQVTQVGNLDASKSTILGFQVAEPMKDEKSRETYVPAENDIIVLSSHKPKHVSDLTQNKASFVLGSVLKTGEEDGFPPGWCVVHLSSAIPVEADRHTKIPKRPLFLVYLINMKTYNRIWRCLLLGQNCSNLVELQNKKSIGPVTNVWQFKPKAVEAVSSQCSQPSRLFDGRLIECLGLEKFGLNDSQLNAVADCVSLMDSDSSSIKLLWGPPGTGKTKTISSILWAMLIKGRRTLACASTNTAVLEIAARIVKLTVESSDGTVFLNDIVLFGNKKKMKLDNDYYLSKVYLNSCAERLLPCFKSNTGWRHCLCSLIDLLVNSVTKYKLNNMGKTFKQYLKVDYNKLSQNLYSYITILYNDHPRNLETGQSFQCMLEVLELIKILHALINASNGGDIRSNELLESTIEEEVNPELLTSQLACIRINSCNKSKFMAARCLYVRLYLLSRTRCIICTVCSSIKLYNVPMRNSSPGIHQLLKKPGNMIPLELLIIDEAAQLKECEALIPLQLPGIRHAVLIGDEYQLPALVKSNRLSSLGYSKHLLNIQYRMHPEISKFPVSTFYDGKLSDGLNVSHKDYNKMFLAGKLLRPYSFINIDGSHETNEKHGRSLKNSVEVDAIVLIVQRLLKETSSTRSKLFVGVVCLCPYNAQVRAIQERVGKTCSWYDGAEEDVIIISTVRSNGAGSVGFLSNLQRTNVALTRAKHCLWIVGNGTTLFNSNSIWQKIVKDTWDRGCFFNATDEKELLNAIFKPAVNLTKHEPQGQGVFGSHRGKCAQARHQREAGSDAAARQMLPGEGRIQTCPISNLSVTDTIRRLASQFFPGSDLPPKFSITLNVEYTEKGSSSSSLLNSCPLQLTAAAVSNSEPASHHASATEAVEFPETEDGRWVNRKTARRTLISIDNDPRLALDFLAVAITQDQAAPVTGGSKCSIRLDEQEQASPPTQVQSIRRNVVKVVAPVTTGGSKCSIRLNEIVTHQQAAPPTPEQAKKCGRKTKPLQVIIEGLRRSSRLNEKGKHEQVAPSQKQAKKHGRMAKTLTPQVSPSVPEQAKKCGRKAKRHPPVTIEGLRRSNRLSANNSEELTDVNGKPYGCYHKKPF</sequence>
<dbReference type="Pfam" id="PF20073">
    <property type="entry name" value="DUF6469"/>
    <property type="match status" value="1"/>
</dbReference>
<feature type="region of interest" description="Disordered" evidence="5">
    <location>
        <begin position="1108"/>
        <end position="1196"/>
    </location>
</feature>
<evidence type="ECO:0008006" key="11">
    <source>
        <dbReference type="Google" id="ProtNLM"/>
    </source>
</evidence>
<dbReference type="GO" id="GO:0003723">
    <property type="term" value="F:RNA binding"/>
    <property type="evidence" value="ECO:0000318"/>
    <property type="project" value="GO_Central"/>
</dbReference>
<dbReference type="GO" id="GO:0005524">
    <property type="term" value="F:ATP binding"/>
    <property type="evidence" value="ECO:0007669"/>
    <property type="project" value="UniProtKB-KW"/>
</dbReference>
<feature type="compositionally biased region" description="Basic and acidic residues" evidence="5">
    <location>
        <begin position="1108"/>
        <end position="1118"/>
    </location>
</feature>
<dbReference type="eggNOG" id="KOG1801">
    <property type="taxonomic scope" value="Eukaryota"/>
</dbReference>
<evidence type="ECO:0000256" key="3">
    <source>
        <dbReference type="ARBA" id="ARBA00022806"/>
    </source>
</evidence>
<feature type="domain" description="DNA2/NAM7 helicase-like C-terminal" evidence="7">
    <location>
        <begin position="634"/>
        <end position="812"/>
    </location>
</feature>
<proteinExistence type="predicted"/>
<dbReference type="InterPro" id="IPR045055">
    <property type="entry name" value="DNA2/NAM7-like"/>
</dbReference>
<evidence type="ECO:0000256" key="2">
    <source>
        <dbReference type="ARBA" id="ARBA00022801"/>
    </source>
</evidence>
<dbReference type="Gene3D" id="3.40.50.300">
    <property type="entry name" value="P-loop containing nucleotide triphosphate hydrolases"/>
    <property type="match status" value="2"/>
</dbReference>
<evidence type="ECO:0000256" key="5">
    <source>
        <dbReference type="SAM" id="MobiDB-lite"/>
    </source>
</evidence>
<dbReference type="GO" id="GO:0016787">
    <property type="term" value="F:hydrolase activity"/>
    <property type="evidence" value="ECO:0007669"/>
    <property type="project" value="UniProtKB-KW"/>
</dbReference>
<dbReference type="STRING" id="4558.A0A194YQR2"/>
<reference evidence="9 10" key="1">
    <citation type="journal article" date="2009" name="Nature">
        <title>The Sorghum bicolor genome and the diversification of grasses.</title>
        <authorList>
            <person name="Paterson A.H."/>
            <person name="Bowers J.E."/>
            <person name="Bruggmann R."/>
            <person name="Dubchak I."/>
            <person name="Grimwood J."/>
            <person name="Gundlach H."/>
            <person name="Haberer G."/>
            <person name="Hellsten U."/>
            <person name="Mitros T."/>
            <person name="Poliakov A."/>
            <person name="Schmutz J."/>
            <person name="Spannagl M."/>
            <person name="Tang H."/>
            <person name="Wang X."/>
            <person name="Wicker T."/>
            <person name="Bharti A.K."/>
            <person name="Chapman J."/>
            <person name="Feltus F.A."/>
            <person name="Gowik U."/>
            <person name="Grigoriev I.V."/>
            <person name="Lyons E."/>
            <person name="Maher C.A."/>
            <person name="Martis M."/>
            <person name="Narechania A."/>
            <person name="Otillar R.P."/>
            <person name="Penning B.W."/>
            <person name="Salamov A.A."/>
            <person name="Wang Y."/>
            <person name="Zhang L."/>
            <person name="Carpita N.C."/>
            <person name="Freeling M."/>
            <person name="Gingle A.R."/>
            <person name="Hash C.T."/>
            <person name="Keller B."/>
            <person name="Klein P."/>
            <person name="Kresovich S."/>
            <person name="McCann M.C."/>
            <person name="Ming R."/>
            <person name="Peterson D.G."/>
            <person name="Mehboob-ur-Rahman"/>
            <person name="Ware D."/>
            <person name="Westhoff P."/>
            <person name="Mayer K.F."/>
            <person name="Messing J."/>
            <person name="Rokhsar D.S."/>
        </authorList>
    </citation>
    <scope>NUCLEOTIDE SEQUENCE [LARGE SCALE GENOMIC DNA]</scope>
    <source>
        <strain evidence="10">cv. BTx623</strain>
    </source>
</reference>
<keyword evidence="10" id="KW-1185">Reference proteome</keyword>
<evidence type="ECO:0000313" key="9">
    <source>
        <dbReference type="EMBL" id="KXG30165.1"/>
    </source>
</evidence>
<dbReference type="GO" id="GO:0005694">
    <property type="term" value="C:chromosome"/>
    <property type="evidence" value="ECO:0007669"/>
    <property type="project" value="UniProtKB-ARBA"/>
</dbReference>
<evidence type="ECO:0000259" key="6">
    <source>
        <dbReference type="Pfam" id="PF13086"/>
    </source>
</evidence>
<evidence type="ECO:0000259" key="7">
    <source>
        <dbReference type="Pfam" id="PF13087"/>
    </source>
</evidence>
<dbReference type="InterPro" id="IPR047187">
    <property type="entry name" value="SF1_C_Upf1"/>
</dbReference>
<dbReference type="FunCoup" id="A0A194YQR2">
    <property type="interactions" value="2"/>
</dbReference>
<accession>A0A194YQR2</accession>
<name>A0A194YQR2_SORBI</name>
<dbReference type="PANTHER" id="PTHR10887:SF488">
    <property type="entry name" value="P-LOOP CONTAINING NUCLEOSIDE TRIPHOSPHATE HYDROLASE SUPERFAMILY PROTEIN"/>
    <property type="match status" value="1"/>
</dbReference>
<keyword evidence="2" id="KW-0378">Hydrolase</keyword>
<keyword evidence="1" id="KW-0547">Nucleotide-binding</keyword>
<dbReference type="PANTHER" id="PTHR10887">
    <property type="entry name" value="DNA2/NAM7 HELICASE FAMILY"/>
    <property type="match status" value="1"/>
</dbReference>
<evidence type="ECO:0000256" key="1">
    <source>
        <dbReference type="ARBA" id="ARBA00022741"/>
    </source>
</evidence>
<dbReference type="Gramene" id="KXG30165">
    <property type="protein sequence ID" value="KXG30165"/>
    <property type="gene ID" value="SORBI_3004G140400"/>
</dbReference>
<dbReference type="CDD" id="cd18808">
    <property type="entry name" value="SF1_C_Upf1"/>
    <property type="match status" value="1"/>
</dbReference>
<dbReference type="SUPFAM" id="SSF52540">
    <property type="entry name" value="P-loop containing nucleoside triphosphate hydrolases"/>
    <property type="match status" value="1"/>
</dbReference>
<dbReference type="InterPro" id="IPR041677">
    <property type="entry name" value="DNA2/NAM7_AAA_11"/>
</dbReference>
<dbReference type="InterPro" id="IPR045529">
    <property type="entry name" value="DUF6469"/>
</dbReference>